<dbReference type="GO" id="GO:0047487">
    <property type="term" value="F:oligogalacturonide lyase activity"/>
    <property type="evidence" value="ECO:0007669"/>
    <property type="project" value="InterPro"/>
</dbReference>
<dbReference type="InterPro" id="IPR027946">
    <property type="entry name" value="Ogl_dom"/>
</dbReference>
<dbReference type="AlphaFoldDB" id="A0A842HI13"/>
<dbReference type="RefSeq" id="WP_185676900.1">
    <property type="nucleotide sequence ID" value="NZ_JACHVB010000060.1"/>
</dbReference>
<dbReference type="GO" id="GO:0045490">
    <property type="term" value="P:pectin catabolic process"/>
    <property type="evidence" value="ECO:0007669"/>
    <property type="project" value="InterPro"/>
</dbReference>
<dbReference type="Pfam" id="PF14583">
    <property type="entry name" value="Pectate_lyase22"/>
    <property type="match status" value="1"/>
</dbReference>
<dbReference type="Proteomes" id="UP000546464">
    <property type="component" value="Unassembled WGS sequence"/>
</dbReference>
<reference evidence="3 4" key="1">
    <citation type="submission" date="2020-07" db="EMBL/GenBank/DDBJ databases">
        <authorList>
            <person name="Feng X."/>
        </authorList>
    </citation>
    <scope>NUCLEOTIDE SEQUENCE [LARGE SCALE GENOMIC DNA]</scope>
    <source>
        <strain evidence="3 4">JCM31066</strain>
    </source>
</reference>
<comment type="caution">
    <text evidence="3">The sequence shown here is derived from an EMBL/GenBank/DDBJ whole genome shotgun (WGS) entry which is preliminary data.</text>
</comment>
<dbReference type="Gene3D" id="2.130.10.10">
    <property type="entry name" value="YVTN repeat-like/Quinoprotein amine dehydrogenase"/>
    <property type="match status" value="1"/>
</dbReference>
<dbReference type="InterPro" id="IPR015943">
    <property type="entry name" value="WD40/YVTN_repeat-like_dom_sf"/>
</dbReference>
<protein>
    <submittedName>
        <fullName evidence="3">PD40 domain-containing protein</fullName>
    </submittedName>
</protein>
<dbReference type="EMBL" id="JACHVB010000060">
    <property type="protein sequence ID" value="MBC2595979.1"/>
    <property type="molecule type" value="Genomic_DNA"/>
</dbReference>
<proteinExistence type="predicted"/>
<dbReference type="InterPro" id="IPR011044">
    <property type="entry name" value="Quino_amine_DH_bsu"/>
</dbReference>
<keyword evidence="1" id="KW-1133">Transmembrane helix</keyword>
<organism evidence="3 4">
    <name type="scientific">Ruficoccus amylovorans</name>
    <dbReference type="NCBI Taxonomy" id="1804625"/>
    <lineage>
        <taxon>Bacteria</taxon>
        <taxon>Pseudomonadati</taxon>
        <taxon>Verrucomicrobiota</taxon>
        <taxon>Opitutia</taxon>
        <taxon>Puniceicoccales</taxon>
        <taxon>Cerasicoccaceae</taxon>
        <taxon>Ruficoccus</taxon>
    </lineage>
</organism>
<accession>A0A842HI13</accession>
<name>A0A842HI13_9BACT</name>
<feature type="domain" description="Oligogalacturonate lyase" evidence="2">
    <location>
        <begin position="402"/>
        <end position="537"/>
    </location>
</feature>
<keyword evidence="1" id="KW-0812">Transmembrane</keyword>
<sequence>MINKHIDVYTNRVHPLVRSRWLAICLCASLSVYCGGVVSTNLVAAQSSAWEFQDDADLGDWMSTGMSGLVRIDSGWLTSPGLVSTDPRLFLRTEVPLTAGYRWDSMQVRFRQLAPDGSGEMQPAPFDSAGTVVTFNGSSENASGHLRDGTWNGKGAWANDRFHSTLKPDGPGYAQLYTVTFEDAPSLRDGNISEIRIDPVGDNIERNFEIDYIRLLAMPIHPTSARMQPVPVALPEVEPLRSDWIDPETGHRIIRLSPDTGGESLYFHQRAYTPEGDKVIINTPQGVVAVDISTLGVSPPTSELIYPGGKSFATAWKTREAYINLDDRILAANIDTKAVREVVRIPPEARSRQVALNCDETLVFGVKSDPDGETVPRHPPTGGAGTGSFYKNWAAGTPKLIYALDVKTGEVRVIHRENDWTNHLQASPTDPKRILFCHEGPWHYVDRIWTLRADGSPAQNLHKRIMHGEIAGHEFFSPDGKTVWYDLQTPISGVFWLASVDLETGERTWYNHEREEWSVHYNVSPDGSVFSGDGGNQRSVAATQMDGTPVPGGNGQWIYLFRPVLSQMDSFDSPEDPLIRAGYLKSERLVDMRDHDYDKVTGVEPNATFTPDGKWLVFSGNFDSPRPGKRALTHTYAVEIAPHQP</sequence>
<gene>
    <name evidence="3" type="ORF">H5P28_17065</name>
</gene>
<evidence type="ECO:0000259" key="2">
    <source>
        <dbReference type="Pfam" id="PF14583"/>
    </source>
</evidence>
<feature type="transmembrane region" description="Helical" evidence="1">
    <location>
        <begin position="21"/>
        <end position="44"/>
    </location>
</feature>
<keyword evidence="1" id="KW-0472">Membrane</keyword>
<dbReference type="SUPFAM" id="SSF50969">
    <property type="entry name" value="YVTN repeat-like/Quinoprotein amine dehydrogenase"/>
    <property type="match status" value="1"/>
</dbReference>
<evidence type="ECO:0000313" key="3">
    <source>
        <dbReference type="EMBL" id="MBC2595979.1"/>
    </source>
</evidence>
<evidence type="ECO:0000313" key="4">
    <source>
        <dbReference type="Proteomes" id="UP000546464"/>
    </source>
</evidence>
<evidence type="ECO:0000256" key="1">
    <source>
        <dbReference type="SAM" id="Phobius"/>
    </source>
</evidence>
<keyword evidence="4" id="KW-1185">Reference proteome</keyword>